<dbReference type="InterPro" id="IPR001851">
    <property type="entry name" value="ABC_transp_permease"/>
</dbReference>
<dbReference type="EMBL" id="CP003789">
    <property type="protein sequence ID" value="AGA65020.1"/>
    <property type="molecule type" value="Genomic_DNA"/>
</dbReference>
<dbReference type="RefSeq" id="WP_015273445.1">
    <property type="nucleotide sequence ID" value="NC_019907.1"/>
</dbReference>
<dbReference type="HOGENOM" id="CLU_031365_1_1_5"/>
<feature type="transmembrane region" description="Helical" evidence="6">
    <location>
        <begin position="139"/>
        <end position="169"/>
    </location>
</feature>
<keyword evidence="2" id="KW-1003">Cell membrane</keyword>
<gene>
    <name evidence="7" type="ordered locus">B488_10280</name>
</gene>
<dbReference type="eggNOG" id="COG4177">
    <property type="taxonomic scope" value="Bacteria"/>
</dbReference>
<dbReference type="KEGG" id="lcc:B488_10280"/>
<sequence length="448" mass="50150">MDRSKRLFFCGLFTFLKETLITGALSLGLFFLFVGIQIFEGANHEMLWKFRFNTLIVFLAVLLLGKIVLQVLLLWLKDKKHSFKFLMQFNPKRFSKKISLSVLFSLTAVYPLVVVYFLGLHGSLKYVDNLGVQGFLYIMHAWGLSVVVGVTGLLNIGYVAFYAIGAYTYAILGMKFNFSPWSLVFFSAIVSGFFGVLIGLSTIRLRGDYLAIITLAIAEIVRIIAVNWGSLTNGNSGIFGIKKLTFFGIKINASQDGFSRVFNIPFSPIYYKIFLFYVFFFFVLLAAWLIVRLRSLPIGRAWEAVREDEIACRSLGINVTFIKLGSFFVSSVLGGVSGAFFAARQGFISPESFGFLESVIILTIVVFGGMTSLLGITVAAFAIIGGTEILRNMSFMTFIFGQNFTPELYRMLLFGLALILVMVLNPHGLSRFRQPSILLDKKKLLNNN</sequence>
<evidence type="ECO:0000313" key="7">
    <source>
        <dbReference type="EMBL" id="AGA65020.1"/>
    </source>
</evidence>
<dbReference type="PANTHER" id="PTHR30482">
    <property type="entry name" value="HIGH-AFFINITY BRANCHED-CHAIN AMINO ACID TRANSPORT SYSTEM PERMEASE"/>
    <property type="match status" value="1"/>
</dbReference>
<evidence type="ECO:0000256" key="2">
    <source>
        <dbReference type="ARBA" id="ARBA00022475"/>
    </source>
</evidence>
<organism evidence="7 8">
    <name type="scientific">Liberibacter crescens (strain BT-1)</name>
    <dbReference type="NCBI Taxonomy" id="1215343"/>
    <lineage>
        <taxon>Bacteria</taxon>
        <taxon>Pseudomonadati</taxon>
        <taxon>Pseudomonadota</taxon>
        <taxon>Alphaproteobacteria</taxon>
        <taxon>Hyphomicrobiales</taxon>
        <taxon>Rhizobiaceae</taxon>
        <taxon>Liberibacter</taxon>
    </lineage>
</organism>
<dbReference type="InterPro" id="IPR043428">
    <property type="entry name" value="LivM-like"/>
</dbReference>
<feature type="transmembrane region" description="Helical" evidence="6">
    <location>
        <begin position="97"/>
        <end position="119"/>
    </location>
</feature>
<evidence type="ECO:0000313" key="8">
    <source>
        <dbReference type="Proteomes" id="UP000010799"/>
    </source>
</evidence>
<keyword evidence="5 6" id="KW-0472">Membrane</keyword>
<evidence type="ECO:0000256" key="5">
    <source>
        <dbReference type="ARBA" id="ARBA00023136"/>
    </source>
</evidence>
<evidence type="ECO:0000256" key="3">
    <source>
        <dbReference type="ARBA" id="ARBA00022692"/>
    </source>
</evidence>
<feature type="transmembrane region" description="Helical" evidence="6">
    <location>
        <begin position="181"/>
        <end position="203"/>
    </location>
</feature>
<dbReference type="PANTHER" id="PTHR30482:SF20">
    <property type="entry name" value="HIGH-AFFINITY BRANCHED-CHAIN AMINO ACID TRANSPORT SYSTEM PERMEASE PROTEIN LIVM"/>
    <property type="match status" value="1"/>
</dbReference>
<feature type="transmembrane region" description="Helical" evidence="6">
    <location>
        <begin position="269"/>
        <end position="291"/>
    </location>
</feature>
<dbReference type="STRING" id="1215343.B488_10280"/>
<name>L0EW10_LIBCB</name>
<feature type="transmembrane region" description="Helical" evidence="6">
    <location>
        <begin position="355"/>
        <end position="384"/>
    </location>
</feature>
<evidence type="ECO:0000256" key="1">
    <source>
        <dbReference type="ARBA" id="ARBA00004651"/>
    </source>
</evidence>
<feature type="transmembrane region" description="Helical" evidence="6">
    <location>
        <begin position="20"/>
        <end position="39"/>
    </location>
</feature>
<keyword evidence="3 6" id="KW-0812">Transmembrane</keyword>
<dbReference type="GO" id="GO:0005886">
    <property type="term" value="C:plasma membrane"/>
    <property type="evidence" value="ECO:0007669"/>
    <property type="project" value="UniProtKB-SubCell"/>
</dbReference>
<proteinExistence type="predicted"/>
<dbReference type="Proteomes" id="UP000010799">
    <property type="component" value="Chromosome"/>
</dbReference>
<feature type="transmembrane region" description="Helical" evidence="6">
    <location>
        <begin position="209"/>
        <end position="228"/>
    </location>
</feature>
<dbReference type="GO" id="GO:0015658">
    <property type="term" value="F:branched-chain amino acid transmembrane transporter activity"/>
    <property type="evidence" value="ECO:0007669"/>
    <property type="project" value="InterPro"/>
</dbReference>
<evidence type="ECO:0000256" key="4">
    <source>
        <dbReference type="ARBA" id="ARBA00022989"/>
    </source>
</evidence>
<keyword evidence="4 6" id="KW-1133">Transmembrane helix</keyword>
<protein>
    <submittedName>
        <fullName evidence="7">Branched-chain amino acid transport system permease protein LivM</fullName>
    </submittedName>
</protein>
<comment type="subcellular location">
    <subcellularLocation>
        <location evidence="1">Cell membrane</location>
        <topology evidence="1">Multi-pass membrane protein</topology>
    </subcellularLocation>
</comment>
<feature type="transmembrane region" description="Helical" evidence="6">
    <location>
        <begin position="408"/>
        <end position="425"/>
    </location>
</feature>
<dbReference type="Pfam" id="PF02653">
    <property type="entry name" value="BPD_transp_2"/>
    <property type="match status" value="1"/>
</dbReference>
<feature type="transmembrane region" description="Helical" evidence="6">
    <location>
        <begin position="324"/>
        <end position="343"/>
    </location>
</feature>
<dbReference type="AlphaFoldDB" id="L0EW10"/>
<evidence type="ECO:0000256" key="6">
    <source>
        <dbReference type="SAM" id="Phobius"/>
    </source>
</evidence>
<accession>L0EW10</accession>
<reference evidence="7 8" key="1">
    <citation type="journal article" date="2012" name="Stand. Genomic Sci.">
        <title>Complete genome sequence of Liberibacter crescens BT-1.</title>
        <authorList>
            <person name="Leonard M.T."/>
            <person name="Fagen J.R."/>
            <person name="Davis-Richardson A.G."/>
            <person name="Davis M.J."/>
            <person name="Triplett E.W."/>
        </authorList>
    </citation>
    <scope>NUCLEOTIDE SEQUENCE [LARGE SCALE GENOMIC DNA]</scope>
    <source>
        <strain evidence="7 8">BT-1</strain>
    </source>
</reference>
<dbReference type="CDD" id="cd06581">
    <property type="entry name" value="TM_PBP1_LivM_like"/>
    <property type="match status" value="1"/>
</dbReference>
<feature type="transmembrane region" description="Helical" evidence="6">
    <location>
        <begin position="51"/>
        <end position="76"/>
    </location>
</feature>
<keyword evidence="8" id="KW-1185">Reference proteome</keyword>
<dbReference type="PATRIC" id="fig|1215343.11.peg.1056"/>